<organism evidence="2 3">
    <name type="scientific">Sphagnum troendelagicum</name>
    <dbReference type="NCBI Taxonomy" id="128251"/>
    <lineage>
        <taxon>Eukaryota</taxon>
        <taxon>Viridiplantae</taxon>
        <taxon>Streptophyta</taxon>
        <taxon>Embryophyta</taxon>
        <taxon>Bryophyta</taxon>
        <taxon>Sphagnophytina</taxon>
        <taxon>Sphagnopsida</taxon>
        <taxon>Sphagnales</taxon>
        <taxon>Sphagnaceae</taxon>
        <taxon>Sphagnum</taxon>
    </lineage>
</organism>
<reference evidence="2" key="1">
    <citation type="submission" date="2024-02" db="EMBL/GenBank/DDBJ databases">
        <authorList>
            <consortium name="ELIXIR-Norway"/>
            <consortium name="Elixir Norway"/>
        </authorList>
    </citation>
    <scope>NUCLEOTIDE SEQUENCE</scope>
</reference>
<protein>
    <recommendedName>
        <fullName evidence="1">NADP-dependent oxidoreductase domain-containing protein</fullName>
    </recommendedName>
</protein>
<dbReference type="InterPro" id="IPR023210">
    <property type="entry name" value="NADP_OxRdtase_dom"/>
</dbReference>
<proteinExistence type="predicted"/>
<keyword evidence="3" id="KW-1185">Reference proteome</keyword>
<dbReference type="SUPFAM" id="SSF51430">
    <property type="entry name" value="NAD(P)-linked oxidoreductase"/>
    <property type="match status" value="1"/>
</dbReference>
<dbReference type="Pfam" id="PF00248">
    <property type="entry name" value="Aldo_ket_red"/>
    <property type="match status" value="1"/>
</dbReference>
<accession>A0ABP0TNT0</accession>
<dbReference type="Proteomes" id="UP001497512">
    <property type="component" value="Chromosome 13"/>
</dbReference>
<evidence type="ECO:0000313" key="2">
    <source>
        <dbReference type="EMBL" id="CAK9200730.1"/>
    </source>
</evidence>
<dbReference type="InterPro" id="IPR018170">
    <property type="entry name" value="Aldo/ket_reductase_CS"/>
</dbReference>
<dbReference type="PIRSF" id="PIRSF000097">
    <property type="entry name" value="AKR"/>
    <property type="match status" value="1"/>
</dbReference>
<feature type="domain" description="NADP-dependent oxidoreductase" evidence="1">
    <location>
        <begin position="37"/>
        <end position="272"/>
    </location>
</feature>
<dbReference type="PROSITE" id="PS00063">
    <property type="entry name" value="ALDOKETO_REDUCTASE_3"/>
    <property type="match status" value="1"/>
</dbReference>
<dbReference type="Gene3D" id="3.20.20.100">
    <property type="entry name" value="NADP-dependent oxidoreductase domain"/>
    <property type="match status" value="1"/>
</dbReference>
<dbReference type="InterPro" id="IPR020471">
    <property type="entry name" value="AKR"/>
</dbReference>
<dbReference type="PANTHER" id="PTHR43827">
    <property type="entry name" value="2,5-DIKETO-D-GLUCONIC ACID REDUCTASE"/>
    <property type="match status" value="1"/>
</dbReference>
<name>A0ABP0TNT0_9BRYO</name>
<dbReference type="CDD" id="cd19071">
    <property type="entry name" value="AKR_AKR1-5-like"/>
    <property type="match status" value="1"/>
</dbReference>
<sequence>MSRSLGGENMEMELKHAGFEGPAVLIPRVGLGVYMAPPKDAYEATLAALKIGYRHIDTAAFYGNEKGVGQAVRESGIPRQEVFITTKLWNSDHGYDKTLRAFNRSLAELGFDYVDLYLVHSPMAVDKRIDTWKAMEQILKSGKARAIGVSNYGVHHLKELFANCEIRPSVNQIELTPFNTRKALVKFCEDENIVLESYSPLTRGERLKHKTLVQTAQKYNKSTAQLLIRWCLQKNFVTLPKSVTPARIAENFQVFDFSITPEDMAKLDSLDEEWVAGWDPTKAS</sequence>
<dbReference type="PROSITE" id="PS00062">
    <property type="entry name" value="ALDOKETO_REDUCTASE_2"/>
    <property type="match status" value="1"/>
</dbReference>
<dbReference type="PRINTS" id="PR00069">
    <property type="entry name" value="ALDKETRDTASE"/>
</dbReference>
<dbReference type="PROSITE" id="PS00798">
    <property type="entry name" value="ALDOKETO_REDUCTASE_1"/>
    <property type="match status" value="1"/>
</dbReference>
<evidence type="ECO:0000259" key="1">
    <source>
        <dbReference type="Pfam" id="PF00248"/>
    </source>
</evidence>
<evidence type="ECO:0000313" key="3">
    <source>
        <dbReference type="Proteomes" id="UP001497512"/>
    </source>
</evidence>
<dbReference type="PANTHER" id="PTHR43827:SF13">
    <property type="entry name" value="ALDO_KETO REDUCTASE FAMILY PROTEIN"/>
    <property type="match status" value="1"/>
</dbReference>
<gene>
    <name evidence="2" type="ORF">CSSPTR1EN2_LOCUS5553</name>
</gene>
<dbReference type="InterPro" id="IPR036812">
    <property type="entry name" value="NAD(P)_OxRdtase_dom_sf"/>
</dbReference>
<dbReference type="EMBL" id="OZ019905">
    <property type="protein sequence ID" value="CAK9200730.1"/>
    <property type="molecule type" value="Genomic_DNA"/>
</dbReference>